<keyword evidence="5" id="KW-1185">Reference proteome</keyword>
<dbReference type="Gramene" id="Bra034121.1">
    <property type="protein sequence ID" value="Bra034121.1-P"/>
    <property type="gene ID" value="Bra034121"/>
</dbReference>
<feature type="compositionally biased region" description="Polar residues" evidence="2">
    <location>
        <begin position="397"/>
        <end position="435"/>
    </location>
</feature>
<accession>M4EZ78</accession>
<dbReference type="SUPFAM" id="SSF57850">
    <property type="entry name" value="RING/U-box"/>
    <property type="match status" value="1"/>
</dbReference>
<feature type="domain" description="RING-type" evidence="3">
    <location>
        <begin position="748"/>
        <end position="787"/>
    </location>
</feature>
<dbReference type="CDD" id="cd16647">
    <property type="entry name" value="mRING-HC-C3HC5_NEU1"/>
    <property type="match status" value="1"/>
</dbReference>
<feature type="compositionally biased region" description="Polar residues" evidence="2">
    <location>
        <begin position="526"/>
        <end position="536"/>
    </location>
</feature>
<reference evidence="4" key="3">
    <citation type="submission" date="2023-03" db="UniProtKB">
        <authorList>
            <consortium name="EnsemblPlants"/>
        </authorList>
    </citation>
    <scope>IDENTIFICATION</scope>
    <source>
        <strain evidence="4">cv. Chiifu-401-42</strain>
    </source>
</reference>
<name>M4EZ78_BRACM</name>
<dbReference type="PROSITE" id="PS50089">
    <property type="entry name" value="ZF_RING_2"/>
    <property type="match status" value="1"/>
</dbReference>
<evidence type="ECO:0000256" key="2">
    <source>
        <dbReference type="SAM" id="MobiDB-lite"/>
    </source>
</evidence>
<feature type="region of interest" description="Disordered" evidence="2">
    <location>
        <begin position="254"/>
        <end position="304"/>
    </location>
</feature>
<organism evidence="4 5">
    <name type="scientific">Brassica campestris</name>
    <name type="common">Field mustard</name>
    <dbReference type="NCBI Taxonomy" id="3711"/>
    <lineage>
        <taxon>Eukaryota</taxon>
        <taxon>Viridiplantae</taxon>
        <taxon>Streptophyta</taxon>
        <taxon>Embryophyta</taxon>
        <taxon>Tracheophyta</taxon>
        <taxon>Spermatophyta</taxon>
        <taxon>Magnoliopsida</taxon>
        <taxon>eudicotyledons</taxon>
        <taxon>Gunneridae</taxon>
        <taxon>Pentapetalae</taxon>
        <taxon>rosids</taxon>
        <taxon>malvids</taxon>
        <taxon>Brassicales</taxon>
        <taxon>Brassicaceae</taxon>
        <taxon>Brassiceae</taxon>
        <taxon>Brassica</taxon>
    </lineage>
</organism>
<evidence type="ECO:0000313" key="5">
    <source>
        <dbReference type="Proteomes" id="UP000011750"/>
    </source>
</evidence>
<reference evidence="4 5" key="2">
    <citation type="journal article" date="2018" name="Hortic Res">
        <title>Improved Brassica rapa reference genome by single-molecule sequencing and chromosome conformation capture technologies.</title>
        <authorList>
            <person name="Zhang L."/>
            <person name="Cai X."/>
            <person name="Wu J."/>
            <person name="Liu M."/>
            <person name="Grob S."/>
            <person name="Cheng F."/>
            <person name="Liang J."/>
            <person name="Cai C."/>
            <person name="Liu Z."/>
            <person name="Liu B."/>
            <person name="Wang F."/>
            <person name="Li S."/>
            <person name="Liu F."/>
            <person name="Li X."/>
            <person name="Cheng L."/>
            <person name="Yang W."/>
            <person name="Li M.H."/>
            <person name="Grossniklaus U."/>
            <person name="Zheng H."/>
            <person name="Wang X."/>
        </authorList>
    </citation>
    <scope>NUCLEOTIDE SEQUENCE [LARGE SCALE GENOMIC DNA]</scope>
    <source>
        <strain evidence="4 5">cv. Chiifu-401-42</strain>
    </source>
</reference>
<evidence type="ECO:0000256" key="1">
    <source>
        <dbReference type="PROSITE-ProRule" id="PRU00175"/>
    </source>
</evidence>
<dbReference type="GO" id="GO:0008270">
    <property type="term" value="F:zinc ion binding"/>
    <property type="evidence" value="ECO:0007669"/>
    <property type="project" value="UniProtKB-KW"/>
</dbReference>
<keyword evidence="1" id="KW-0862">Zinc</keyword>
<dbReference type="InterPro" id="IPR001841">
    <property type="entry name" value="Znf_RING"/>
</dbReference>
<evidence type="ECO:0000313" key="4">
    <source>
        <dbReference type="EnsemblPlants" id="Bra034121.1-P"/>
    </source>
</evidence>
<dbReference type="PANTHER" id="PTHR46519">
    <property type="entry name" value="RING/U-BOX SUPERFAMILY PROTEIN"/>
    <property type="match status" value="1"/>
</dbReference>
<dbReference type="OMA" id="HRSEFEW"/>
<dbReference type="Proteomes" id="UP000011750">
    <property type="component" value="Chromosome A01"/>
</dbReference>
<feature type="compositionally biased region" description="Basic and acidic residues" evidence="2">
    <location>
        <begin position="273"/>
        <end position="302"/>
    </location>
</feature>
<feature type="compositionally biased region" description="Gly residues" evidence="2">
    <location>
        <begin position="261"/>
        <end position="270"/>
    </location>
</feature>
<feature type="region of interest" description="Disordered" evidence="2">
    <location>
        <begin position="119"/>
        <end position="144"/>
    </location>
</feature>
<dbReference type="AlphaFoldDB" id="M4EZ78"/>
<dbReference type="SMR" id="M4EZ78"/>
<dbReference type="STRING" id="51351.M4EZ78"/>
<dbReference type="Gene3D" id="3.30.40.10">
    <property type="entry name" value="Zinc/RING finger domain, C3HC4 (zinc finger)"/>
    <property type="match status" value="1"/>
</dbReference>
<dbReference type="EnsemblPlants" id="Bra034121.1">
    <property type="protein sequence ID" value="Bra034121.1-P"/>
    <property type="gene ID" value="Bra034121"/>
</dbReference>
<keyword evidence="1" id="KW-0863">Zinc-finger</keyword>
<evidence type="ECO:0000259" key="3">
    <source>
        <dbReference type="PROSITE" id="PS50089"/>
    </source>
</evidence>
<feature type="region of interest" description="Disordered" evidence="2">
    <location>
        <begin position="717"/>
        <end position="736"/>
    </location>
</feature>
<proteinExistence type="predicted"/>
<feature type="region of interest" description="Disordered" evidence="2">
    <location>
        <begin position="31"/>
        <end position="74"/>
    </location>
</feature>
<dbReference type="HOGENOM" id="CLU_012471_1_0_1"/>
<dbReference type="eggNOG" id="KOG4172">
    <property type="taxonomic scope" value="Eukaryota"/>
</dbReference>
<sequence length="800" mass="90821">MTDIDPLHQKPDSMDGYEDFMDEDCISFESCSTIHNPDNDHPHDQDDEQPLRRRRRSDHLHQGGGDDIAESSAARQSRILSRWAARQAQEMITTIERRNRESELIAIAGLHAVSTLDSSFLREETQASPPTSSGRAPERPRPRTQASGILQMWRELEDEHVLNRARERMRLRVRSADVAQAESQVSESENGYGSSSREQSPDLGDVESERVRNIVRGLTTDHSSNVRDRNHDNRRGEWLGDTERERVRIIREWMQMTSQQRGGGGGGGGARASRREDQQRSLGSQDERAQVQSEEGRREHTRRDLRRLRGRQALVDLLMRIERERQRELQGLLEHRAVSDFAHRNRIQSLLRGRFLRSETPAEEVRAPSVAASEIRQLRERQTVSGLREGARDRPESNTNADNINTTRSNQITANTSEDSQLLNESLNSSRQGNGTPLLPNDLGNSGSNQPNPDRNWDGDTSQERAWSEVFTTDERRDLLQATLSQFSERDNGPENSVGDLHQDGTGNNSNETVIVEGQSVWPADNSRQSDGNQPETRFGGSRTRRVVPMRRLNRLHLPDDDSVNNSIELRELLSRRSVSNLLRSGFRENLDQLIQSYVERRGGGLAHIDWDFQPETLDSQEHRREQQGFLQVEDQLDGINQSQTLPAPPMPPPQPIWHHTSYARSLHRSEFEWETMNDLRGDMARLQQGMSHMQRTLETCMDMQSELQRLVRQEVSAALNQSPSDKGLGPGTSEDGSRWAHVRNGTCCVCCDADIDALLYRCGHMCTCSKCGYELVRTGGKCPLCRAPILEVIRAYSIA</sequence>
<dbReference type="PANTHER" id="PTHR46519:SF13">
    <property type="entry name" value="RING-TYPE DOMAIN-CONTAINING PROTEIN"/>
    <property type="match status" value="1"/>
</dbReference>
<feature type="region of interest" description="Disordered" evidence="2">
    <location>
        <begin position="359"/>
        <end position="462"/>
    </location>
</feature>
<feature type="region of interest" description="Disordered" evidence="2">
    <location>
        <begin position="486"/>
        <end position="543"/>
    </location>
</feature>
<dbReference type="InParanoid" id="M4EZ78"/>
<feature type="region of interest" description="Disordered" evidence="2">
    <location>
        <begin position="175"/>
        <end position="237"/>
    </location>
</feature>
<reference evidence="4 5" key="1">
    <citation type="journal article" date="2011" name="Nat. Genet.">
        <title>The genome of the mesopolyploid crop species Brassica rapa.</title>
        <authorList>
            <consortium name="Brassica rapa Genome Sequencing Project Consortium"/>
            <person name="Wang X."/>
            <person name="Wang H."/>
            <person name="Wang J."/>
            <person name="Sun R."/>
            <person name="Wu J."/>
            <person name="Liu S."/>
            <person name="Bai Y."/>
            <person name="Mun J.H."/>
            <person name="Bancroft I."/>
            <person name="Cheng F."/>
            <person name="Huang S."/>
            <person name="Li X."/>
            <person name="Hua W."/>
            <person name="Wang J."/>
            <person name="Wang X."/>
            <person name="Freeling M."/>
            <person name="Pires J.C."/>
            <person name="Paterson A.H."/>
            <person name="Chalhoub B."/>
            <person name="Wang B."/>
            <person name="Hayward A."/>
            <person name="Sharpe A.G."/>
            <person name="Park B.S."/>
            <person name="Weisshaar B."/>
            <person name="Liu B."/>
            <person name="Li B."/>
            <person name="Liu B."/>
            <person name="Tong C."/>
            <person name="Song C."/>
            <person name="Duran C."/>
            <person name="Peng C."/>
            <person name="Geng C."/>
            <person name="Koh C."/>
            <person name="Lin C."/>
            <person name="Edwards D."/>
            <person name="Mu D."/>
            <person name="Shen D."/>
            <person name="Soumpourou E."/>
            <person name="Li F."/>
            <person name="Fraser F."/>
            <person name="Conant G."/>
            <person name="Lassalle G."/>
            <person name="King G.J."/>
            <person name="Bonnema G."/>
            <person name="Tang H."/>
            <person name="Wang H."/>
            <person name="Belcram H."/>
            <person name="Zhou H."/>
            <person name="Hirakawa H."/>
            <person name="Abe H."/>
            <person name="Guo H."/>
            <person name="Wang H."/>
            <person name="Jin H."/>
            <person name="Parkin I.A."/>
            <person name="Batley J."/>
            <person name="Kim J.S."/>
            <person name="Just J."/>
            <person name="Li J."/>
            <person name="Xu J."/>
            <person name="Deng J."/>
            <person name="Kim J.A."/>
            <person name="Li J."/>
            <person name="Yu J."/>
            <person name="Meng J."/>
            <person name="Wang J."/>
            <person name="Min J."/>
            <person name="Poulain J."/>
            <person name="Wang J."/>
            <person name="Hatakeyama K."/>
            <person name="Wu K."/>
            <person name="Wang L."/>
            <person name="Fang L."/>
            <person name="Trick M."/>
            <person name="Links M.G."/>
            <person name="Zhao M."/>
            <person name="Jin M."/>
            <person name="Ramchiary N."/>
            <person name="Drou N."/>
            <person name="Berkman P.J."/>
            <person name="Cai Q."/>
            <person name="Huang Q."/>
            <person name="Li R."/>
            <person name="Tabata S."/>
            <person name="Cheng S."/>
            <person name="Zhang S."/>
            <person name="Zhang S."/>
            <person name="Huang S."/>
            <person name="Sato S."/>
            <person name="Sun S."/>
            <person name="Kwon S.J."/>
            <person name="Choi S.R."/>
            <person name="Lee T.H."/>
            <person name="Fan W."/>
            <person name="Zhao X."/>
            <person name="Tan X."/>
            <person name="Xu X."/>
            <person name="Wang Y."/>
            <person name="Qiu Y."/>
            <person name="Yin Y."/>
            <person name="Li Y."/>
            <person name="Du Y."/>
            <person name="Liao Y."/>
            <person name="Lim Y."/>
            <person name="Narusaka Y."/>
            <person name="Wang Y."/>
            <person name="Wang Z."/>
            <person name="Li Z."/>
            <person name="Wang Z."/>
            <person name="Xiong Z."/>
            <person name="Zhang Z."/>
        </authorList>
    </citation>
    <scope>NUCLEOTIDE SEQUENCE [LARGE SCALE GENOMIC DNA]</scope>
    <source>
        <strain evidence="4 5">cv. Chiifu-401-42</strain>
    </source>
</reference>
<dbReference type="OrthoDB" id="6078042at2759"/>
<feature type="compositionally biased region" description="Polar residues" evidence="2">
    <location>
        <begin position="443"/>
        <end position="453"/>
    </location>
</feature>
<feature type="compositionally biased region" description="Basic and acidic residues" evidence="2">
    <location>
        <begin position="224"/>
        <end position="237"/>
    </location>
</feature>
<dbReference type="Pfam" id="PF13920">
    <property type="entry name" value="zf-C3HC4_3"/>
    <property type="match status" value="1"/>
</dbReference>
<dbReference type="InterPro" id="IPR013083">
    <property type="entry name" value="Znf_RING/FYVE/PHD"/>
</dbReference>
<keyword evidence="1" id="KW-0479">Metal-binding</keyword>
<feature type="compositionally biased region" description="Polar residues" evidence="2">
    <location>
        <begin position="181"/>
        <end position="198"/>
    </location>
</feature>
<protein>
    <recommendedName>
        <fullName evidence="3">RING-type domain-containing protein</fullName>
    </recommendedName>
</protein>